<evidence type="ECO:0000313" key="2">
    <source>
        <dbReference type="Proteomes" id="UP000505345"/>
    </source>
</evidence>
<keyword evidence="1" id="KW-0418">Kinase</keyword>
<dbReference type="EMBL" id="AP013540">
    <property type="protein sequence ID" value="BAQ94085.1"/>
    <property type="molecule type" value="Genomic_DNA"/>
</dbReference>
<protein>
    <submittedName>
        <fullName evidence="1">dTMP kinase, thymidylate kinase</fullName>
    </submittedName>
</protein>
<dbReference type="SUPFAM" id="SSF52540">
    <property type="entry name" value="P-loop containing nucleoside triphosphate hydrolases"/>
    <property type="match status" value="1"/>
</dbReference>
<dbReference type="InterPro" id="IPR027417">
    <property type="entry name" value="P-loop_NTPase"/>
</dbReference>
<dbReference type="GO" id="GO:0016301">
    <property type="term" value="F:kinase activity"/>
    <property type="evidence" value="ECO:0007669"/>
    <property type="project" value="UniProtKB-KW"/>
</dbReference>
<keyword evidence="2" id="KW-1185">Reference proteome</keyword>
<keyword evidence="1" id="KW-0808">Transferase</keyword>
<accession>A0A6S4P9L1</accession>
<organism evidence="1 2">
    <name type="scientific">uncultured phage_MedDCM-OCT-S28-C10</name>
    <dbReference type="NCBI Taxonomy" id="2741077"/>
    <lineage>
        <taxon>Viruses</taxon>
        <taxon>Duplodnaviria</taxon>
        <taxon>Heunggongvirae</taxon>
        <taxon>Uroviricota</taxon>
        <taxon>Caudoviricetes</taxon>
        <taxon>Autographivirales</taxon>
        <taxon>Votkovvirus</taxon>
        <taxon>Votkovvirus S28C10</taxon>
    </lineage>
</organism>
<dbReference type="GeneID" id="55412609"/>
<proteinExistence type="predicted"/>
<dbReference type="Proteomes" id="UP000505345">
    <property type="component" value="Segment"/>
</dbReference>
<evidence type="ECO:0000313" key="1">
    <source>
        <dbReference type="EMBL" id="BAQ94085.1"/>
    </source>
</evidence>
<dbReference type="RefSeq" id="YP_009778143.1">
    <property type="nucleotide sequence ID" value="NC_047711.1"/>
</dbReference>
<dbReference type="KEGG" id="vg:55412609"/>
<name>A0A6S4P9L1_9CAUD</name>
<dbReference type="Gene3D" id="3.40.50.300">
    <property type="entry name" value="P-loop containing nucleotide triphosphate hydrolases"/>
    <property type="match status" value="1"/>
</dbReference>
<reference evidence="1 2" key="1">
    <citation type="journal article" date="2013" name="PLoS Genet.">
        <title>Expanding the Marine Virosphere Using Metagenomics.</title>
        <authorList>
            <person name="Mizuno C.M."/>
            <person name="Rodriguez-Valera F."/>
            <person name="Kimes N.E."/>
            <person name="Ghai R."/>
        </authorList>
    </citation>
    <scope>NUCLEOTIDE SEQUENCE [LARGE SCALE GENOMIC DNA]</scope>
    <source>
        <strain evidence="1">UvMED-CGR-C62A-MedDCM-OCT-S28-C10</strain>
    </source>
</reference>
<sequence length="162" mass="19025">MNIILEGPDCAGKTSLAKKLKKELGINCKYIHLDSDAKESDYICVLDPKQHASVKHRIIDRHWPSELVYGHVFRDGPKINIDKIVNYAKEQNVIYILCLPPKEEVSKNFHSRIETEQYNTVSKVYDFYKMLLSLHTEFIKYDYTKQSFKTIYEKIKKENHVS</sequence>